<dbReference type="RefSeq" id="WP_201948605.1">
    <property type="nucleotide sequence ID" value="NZ_JAERRJ010000006.1"/>
</dbReference>
<protein>
    <submittedName>
        <fullName evidence="1">Uncharacterized protein</fullName>
    </submittedName>
</protein>
<gene>
    <name evidence="1" type="ORF">JK358_16605</name>
</gene>
<reference evidence="1 2" key="1">
    <citation type="submission" date="2021-01" db="EMBL/GenBank/DDBJ databases">
        <title>WGS of actinomycetes isolated from Thailand.</title>
        <authorList>
            <person name="Thawai C."/>
        </authorList>
    </citation>
    <scope>NUCLEOTIDE SEQUENCE [LARGE SCALE GENOMIC DNA]</scope>
    <source>
        <strain evidence="1 2">LPG 2</strain>
    </source>
</reference>
<evidence type="ECO:0000313" key="2">
    <source>
        <dbReference type="Proteomes" id="UP000602198"/>
    </source>
</evidence>
<dbReference type="Proteomes" id="UP000602198">
    <property type="component" value="Unassembled WGS sequence"/>
</dbReference>
<sequence>MTTTVLLLGSKASVVGEVRASPHAPELEIRSGTSIDDLRATFAETPVDHVVMAWLRSV</sequence>
<proteinExistence type="predicted"/>
<accession>A0ABS1M7K9</accession>
<comment type="caution">
    <text evidence="1">The sequence shown here is derived from an EMBL/GenBank/DDBJ whole genome shotgun (WGS) entry which is preliminary data.</text>
</comment>
<dbReference type="EMBL" id="JAERRJ010000006">
    <property type="protein sequence ID" value="MBL1076020.1"/>
    <property type="molecule type" value="Genomic_DNA"/>
</dbReference>
<evidence type="ECO:0000313" key="1">
    <source>
        <dbReference type="EMBL" id="MBL1076020.1"/>
    </source>
</evidence>
<name>A0ABS1M7K9_9NOCA</name>
<keyword evidence="2" id="KW-1185">Reference proteome</keyword>
<organism evidence="1 2">
    <name type="scientific">Nocardia acididurans</name>
    <dbReference type="NCBI Taxonomy" id="2802282"/>
    <lineage>
        <taxon>Bacteria</taxon>
        <taxon>Bacillati</taxon>
        <taxon>Actinomycetota</taxon>
        <taxon>Actinomycetes</taxon>
        <taxon>Mycobacteriales</taxon>
        <taxon>Nocardiaceae</taxon>
        <taxon>Nocardia</taxon>
    </lineage>
</organism>